<organism evidence="1 2">
    <name type="scientific">Sordaria brevicollis</name>
    <dbReference type="NCBI Taxonomy" id="83679"/>
    <lineage>
        <taxon>Eukaryota</taxon>
        <taxon>Fungi</taxon>
        <taxon>Dikarya</taxon>
        <taxon>Ascomycota</taxon>
        <taxon>Pezizomycotina</taxon>
        <taxon>Sordariomycetes</taxon>
        <taxon>Sordariomycetidae</taxon>
        <taxon>Sordariales</taxon>
        <taxon>Sordariaceae</taxon>
        <taxon>Sordaria</taxon>
    </lineage>
</organism>
<evidence type="ECO:0000313" key="1">
    <source>
        <dbReference type="EMBL" id="KAK3388380.1"/>
    </source>
</evidence>
<keyword evidence="2" id="KW-1185">Reference proteome</keyword>
<sequence>MWYLCGLPVMELYKTFPPSSNTHPSHFGRMTKVARHFGRVTKVARHFGRVNKVERAAVAPNLQDILRSLLWEDCWETVTTALSSQQTEHGGQSRLRREGFPSWTWAGWKTVQDYRLHIQPPLQSFGPISTCYMLDGFTFGLRLSFAGRLLSFLDDVQEIRNCSMVIGQFPDFLVITGPVFDVCIADQYSKGWHSPTTRSKPNVWEYTSPAFLAGKEKYTRKMKYCGPPFSQQEVGGDTIQLIAVCFFCGWAWQEEKDLRIWVLMLRPVGEDVHGKIYERVTCTVFDSDYFDPDFSPADMNLRQMELRIR</sequence>
<gene>
    <name evidence="1" type="ORF">B0T20DRAFT_104325</name>
</gene>
<evidence type="ECO:0000313" key="2">
    <source>
        <dbReference type="Proteomes" id="UP001281003"/>
    </source>
</evidence>
<name>A0AAE0NVU8_SORBR</name>
<reference evidence="1" key="2">
    <citation type="submission" date="2023-07" db="EMBL/GenBank/DDBJ databases">
        <authorList>
            <consortium name="Lawrence Berkeley National Laboratory"/>
            <person name="Haridas S."/>
            <person name="Hensen N."/>
            <person name="Bonometti L."/>
            <person name="Westerberg I."/>
            <person name="Brannstrom I.O."/>
            <person name="Guillou S."/>
            <person name="Cros-Aarteil S."/>
            <person name="Calhoun S."/>
            <person name="Kuo A."/>
            <person name="Mondo S."/>
            <person name="Pangilinan J."/>
            <person name="Riley R."/>
            <person name="LaButti K."/>
            <person name="Andreopoulos B."/>
            <person name="Lipzen A."/>
            <person name="Chen C."/>
            <person name="Yanf M."/>
            <person name="Daum C."/>
            <person name="Ng V."/>
            <person name="Clum A."/>
            <person name="Steindorff A."/>
            <person name="Ohm R."/>
            <person name="Martin F."/>
            <person name="Silar P."/>
            <person name="Natvig D."/>
            <person name="Lalanne C."/>
            <person name="Gautier V."/>
            <person name="Ament-velasquez S.L."/>
            <person name="Kruys A."/>
            <person name="Hutchinson M.I."/>
            <person name="Powell A.J."/>
            <person name="Barry K."/>
            <person name="Miller A.N."/>
            <person name="Grigoriev I.V."/>
            <person name="Debuchy R."/>
            <person name="Gladieux P."/>
            <person name="Thoren M.H."/>
            <person name="Johannesson H."/>
        </authorList>
    </citation>
    <scope>NUCLEOTIDE SEQUENCE</scope>
    <source>
        <strain evidence="1">FGSC 1904</strain>
    </source>
</reference>
<accession>A0AAE0NVU8</accession>
<reference evidence="1" key="1">
    <citation type="journal article" date="2023" name="Mol. Phylogenet. Evol.">
        <title>Genome-scale phylogeny and comparative genomics of the fungal order Sordariales.</title>
        <authorList>
            <person name="Hensen N."/>
            <person name="Bonometti L."/>
            <person name="Westerberg I."/>
            <person name="Brannstrom I.O."/>
            <person name="Guillou S."/>
            <person name="Cros-Aarteil S."/>
            <person name="Calhoun S."/>
            <person name="Haridas S."/>
            <person name="Kuo A."/>
            <person name="Mondo S."/>
            <person name="Pangilinan J."/>
            <person name="Riley R."/>
            <person name="LaButti K."/>
            <person name="Andreopoulos B."/>
            <person name="Lipzen A."/>
            <person name="Chen C."/>
            <person name="Yan M."/>
            <person name="Daum C."/>
            <person name="Ng V."/>
            <person name="Clum A."/>
            <person name="Steindorff A."/>
            <person name="Ohm R.A."/>
            <person name="Martin F."/>
            <person name="Silar P."/>
            <person name="Natvig D.O."/>
            <person name="Lalanne C."/>
            <person name="Gautier V."/>
            <person name="Ament-Velasquez S.L."/>
            <person name="Kruys A."/>
            <person name="Hutchinson M.I."/>
            <person name="Powell A.J."/>
            <person name="Barry K."/>
            <person name="Miller A.N."/>
            <person name="Grigoriev I.V."/>
            <person name="Debuchy R."/>
            <person name="Gladieux P."/>
            <person name="Hiltunen Thoren M."/>
            <person name="Johannesson H."/>
        </authorList>
    </citation>
    <scope>NUCLEOTIDE SEQUENCE</scope>
    <source>
        <strain evidence="1">FGSC 1904</strain>
    </source>
</reference>
<protein>
    <submittedName>
        <fullName evidence="1">Uncharacterized protein</fullName>
    </submittedName>
</protein>
<dbReference type="AlphaFoldDB" id="A0AAE0NVU8"/>
<proteinExistence type="predicted"/>
<comment type="caution">
    <text evidence="1">The sequence shown here is derived from an EMBL/GenBank/DDBJ whole genome shotgun (WGS) entry which is preliminary data.</text>
</comment>
<dbReference type="EMBL" id="JAUTDP010000016">
    <property type="protein sequence ID" value="KAK3388380.1"/>
    <property type="molecule type" value="Genomic_DNA"/>
</dbReference>
<dbReference type="Proteomes" id="UP001281003">
    <property type="component" value="Unassembled WGS sequence"/>
</dbReference>